<dbReference type="InterPro" id="IPR028241">
    <property type="entry name" value="RAVE2/Rogdi"/>
</dbReference>
<dbReference type="PANTHER" id="PTHR13618">
    <property type="entry name" value="LEUCINE ZIPPER CONTAINING TRANSCRIPTION FACTOR LZF1"/>
    <property type="match status" value="1"/>
</dbReference>
<proteinExistence type="inferred from homology"/>
<accession>A0A915D3C2</accession>
<dbReference type="GO" id="GO:0043291">
    <property type="term" value="C:RAVE complex"/>
    <property type="evidence" value="ECO:0007669"/>
    <property type="project" value="TreeGrafter"/>
</dbReference>
<name>A0A915D3C2_9BILA</name>
<reference evidence="3" key="1">
    <citation type="submission" date="2022-11" db="UniProtKB">
        <authorList>
            <consortium name="WormBaseParasite"/>
        </authorList>
    </citation>
    <scope>IDENTIFICATION</scope>
</reference>
<dbReference type="Pfam" id="PF10259">
    <property type="entry name" value="Rogdi_lz"/>
    <property type="match status" value="1"/>
</dbReference>
<protein>
    <submittedName>
        <fullName evidence="3">Protein rogdi</fullName>
    </submittedName>
</protein>
<comment type="similarity">
    <text evidence="1">Belongs to the rogdi family.</text>
</comment>
<keyword evidence="2" id="KW-1185">Reference proteome</keyword>
<sequence>MGESLEKEGFWLQKVRTQNVFKQLETLLRECCTRLYAANKIDNLNVTVALHGENVIQTDVNLKYAKSTVGYYRATANPDVQWKLQQIQDASNQCVRALQTLLKGIRKYDEAVASNSSSERIQELILTVLSLVKKNIKEARCSLTLPKRKSLVELCQFQPIKSFNPPLPHDILLSYYIASAKLVCAAYQVISKVNGIQTVTIYTAECDLPHLVEVLKLLSTSFSVAHEFMINYCMLKRNFSSLLIVL</sequence>
<organism evidence="2 3">
    <name type="scientific">Ditylenchus dipsaci</name>
    <dbReference type="NCBI Taxonomy" id="166011"/>
    <lineage>
        <taxon>Eukaryota</taxon>
        <taxon>Metazoa</taxon>
        <taxon>Ecdysozoa</taxon>
        <taxon>Nematoda</taxon>
        <taxon>Chromadorea</taxon>
        <taxon>Rhabditida</taxon>
        <taxon>Tylenchina</taxon>
        <taxon>Tylenchomorpha</taxon>
        <taxon>Sphaerularioidea</taxon>
        <taxon>Anguinidae</taxon>
        <taxon>Anguininae</taxon>
        <taxon>Ditylenchus</taxon>
    </lineage>
</organism>
<evidence type="ECO:0000313" key="2">
    <source>
        <dbReference type="Proteomes" id="UP000887574"/>
    </source>
</evidence>
<dbReference type="PANTHER" id="PTHR13618:SF1">
    <property type="entry name" value="PROTEIN ROGDI HOMOLOG"/>
    <property type="match status" value="1"/>
</dbReference>
<dbReference type="Proteomes" id="UP000887574">
    <property type="component" value="Unplaced"/>
</dbReference>
<dbReference type="AlphaFoldDB" id="A0A915D3C2"/>
<dbReference type="WBParaSite" id="jg15125">
    <property type="protein sequence ID" value="jg15125"/>
    <property type="gene ID" value="jg15125"/>
</dbReference>
<evidence type="ECO:0000256" key="1">
    <source>
        <dbReference type="ARBA" id="ARBA00005535"/>
    </source>
</evidence>
<evidence type="ECO:0000313" key="3">
    <source>
        <dbReference type="WBParaSite" id="jg15125"/>
    </source>
</evidence>